<feature type="compositionally biased region" description="Basic and acidic residues" evidence="1">
    <location>
        <begin position="72"/>
        <end position="90"/>
    </location>
</feature>
<evidence type="ECO:0000313" key="4">
    <source>
        <dbReference type="Proteomes" id="UP000324222"/>
    </source>
</evidence>
<reference evidence="3 4" key="1">
    <citation type="submission" date="2019-05" db="EMBL/GenBank/DDBJ databases">
        <title>Another draft genome of Portunus trituberculatus and its Hox gene families provides insights of decapod evolution.</title>
        <authorList>
            <person name="Jeong J.-H."/>
            <person name="Song I."/>
            <person name="Kim S."/>
            <person name="Choi T."/>
            <person name="Kim D."/>
            <person name="Ryu S."/>
            <person name="Kim W."/>
        </authorList>
    </citation>
    <scope>NUCLEOTIDE SEQUENCE [LARGE SCALE GENOMIC DNA]</scope>
    <source>
        <tissue evidence="3">Muscle</tissue>
    </source>
</reference>
<feature type="signal peptide" evidence="2">
    <location>
        <begin position="1"/>
        <end position="19"/>
    </location>
</feature>
<feature type="compositionally biased region" description="Polar residues" evidence="1">
    <location>
        <begin position="45"/>
        <end position="54"/>
    </location>
</feature>
<keyword evidence="2" id="KW-0732">Signal</keyword>
<evidence type="ECO:0008006" key="5">
    <source>
        <dbReference type="Google" id="ProtNLM"/>
    </source>
</evidence>
<evidence type="ECO:0000256" key="1">
    <source>
        <dbReference type="SAM" id="MobiDB-lite"/>
    </source>
</evidence>
<evidence type="ECO:0000313" key="3">
    <source>
        <dbReference type="EMBL" id="MPC77797.1"/>
    </source>
</evidence>
<dbReference type="EMBL" id="VSRR010046784">
    <property type="protein sequence ID" value="MPC77797.1"/>
    <property type="molecule type" value="Genomic_DNA"/>
</dbReference>
<keyword evidence="4" id="KW-1185">Reference proteome</keyword>
<evidence type="ECO:0000256" key="2">
    <source>
        <dbReference type="SAM" id="SignalP"/>
    </source>
</evidence>
<gene>
    <name evidence="3" type="ORF">E2C01_072264</name>
</gene>
<sequence>MGWACQFAKLVNFVGLCRLLACWVQVSVMSGLEDRTVLPLEVSCHGNSRRSATGSSRDSVKSMDSSDGSQARLERVHDSRMRCRQDVNKL</sequence>
<dbReference type="AlphaFoldDB" id="A0A5B7I8G4"/>
<accession>A0A5B7I8G4</accession>
<name>A0A5B7I8G4_PORTR</name>
<comment type="caution">
    <text evidence="3">The sequence shown here is derived from an EMBL/GenBank/DDBJ whole genome shotgun (WGS) entry which is preliminary data.</text>
</comment>
<organism evidence="3 4">
    <name type="scientific">Portunus trituberculatus</name>
    <name type="common">Swimming crab</name>
    <name type="synonym">Neptunus trituberculatus</name>
    <dbReference type="NCBI Taxonomy" id="210409"/>
    <lineage>
        <taxon>Eukaryota</taxon>
        <taxon>Metazoa</taxon>
        <taxon>Ecdysozoa</taxon>
        <taxon>Arthropoda</taxon>
        <taxon>Crustacea</taxon>
        <taxon>Multicrustacea</taxon>
        <taxon>Malacostraca</taxon>
        <taxon>Eumalacostraca</taxon>
        <taxon>Eucarida</taxon>
        <taxon>Decapoda</taxon>
        <taxon>Pleocyemata</taxon>
        <taxon>Brachyura</taxon>
        <taxon>Eubrachyura</taxon>
        <taxon>Portunoidea</taxon>
        <taxon>Portunidae</taxon>
        <taxon>Portuninae</taxon>
        <taxon>Portunus</taxon>
    </lineage>
</organism>
<feature type="chain" id="PRO_5022734357" description="Secreted protein" evidence="2">
    <location>
        <begin position="20"/>
        <end position="90"/>
    </location>
</feature>
<dbReference type="Proteomes" id="UP000324222">
    <property type="component" value="Unassembled WGS sequence"/>
</dbReference>
<proteinExistence type="predicted"/>
<feature type="region of interest" description="Disordered" evidence="1">
    <location>
        <begin position="45"/>
        <end position="90"/>
    </location>
</feature>
<protein>
    <recommendedName>
        <fullName evidence="5">Secreted protein</fullName>
    </recommendedName>
</protein>